<protein>
    <submittedName>
        <fullName evidence="2">Enoyl-CoA hydratase domain protein</fullName>
        <ecNumber evidence="2">4.2.1.17</ecNumber>
    </submittedName>
</protein>
<feature type="region of interest" description="Disordered" evidence="1">
    <location>
        <begin position="11"/>
        <end position="49"/>
    </location>
</feature>
<name>A0A1V3WUE9_MYCKA</name>
<dbReference type="GO" id="GO:0004300">
    <property type="term" value="F:enoyl-CoA hydratase activity"/>
    <property type="evidence" value="ECO:0007669"/>
    <property type="project" value="UniProtKB-EC"/>
</dbReference>
<proteinExistence type="predicted"/>
<evidence type="ECO:0000256" key="1">
    <source>
        <dbReference type="SAM" id="MobiDB-lite"/>
    </source>
</evidence>
<keyword evidence="2" id="KW-0456">Lyase</keyword>
<sequence length="49" mass="5083">MGSLLSGFFESMGSGVRADSDDLMLDDAIEQGSMPRSRTTTAGSLRNGG</sequence>
<evidence type="ECO:0000313" key="2">
    <source>
        <dbReference type="EMBL" id="OOK70624.1"/>
    </source>
</evidence>
<reference evidence="2 3" key="1">
    <citation type="submission" date="2017-02" db="EMBL/GenBank/DDBJ databases">
        <title>Complete genome sequences of Mycobacterium kansasii strains isolated from rhesus macaques.</title>
        <authorList>
            <person name="Panda A."/>
            <person name="Nagaraj S."/>
            <person name="Zhao X."/>
            <person name="Tettelin H."/>
            <person name="Detolla L.J."/>
        </authorList>
    </citation>
    <scope>NUCLEOTIDE SEQUENCE [LARGE SCALE GENOMIC DNA]</scope>
    <source>
        <strain evidence="2 3">11-3813</strain>
    </source>
</reference>
<comment type="caution">
    <text evidence="2">The sequence shown here is derived from an EMBL/GenBank/DDBJ whole genome shotgun (WGS) entry which is preliminary data.</text>
</comment>
<dbReference type="Proteomes" id="UP000189229">
    <property type="component" value="Unassembled WGS sequence"/>
</dbReference>
<evidence type="ECO:0000313" key="3">
    <source>
        <dbReference type="Proteomes" id="UP000189229"/>
    </source>
</evidence>
<dbReference type="AlphaFoldDB" id="A0A1V3WUE9"/>
<accession>A0A1V3WUE9</accession>
<feature type="compositionally biased region" description="Polar residues" evidence="1">
    <location>
        <begin position="34"/>
        <end position="49"/>
    </location>
</feature>
<dbReference type="EMBL" id="MVBM01000006">
    <property type="protein sequence ID" value="OOK70624.1"/>
    <property type="molecule type" value="Genomic_DNA"/>
</dbReference>
<dbReference type="EC" id="4.2.1.17" evidence="2"/>
<gene>
    <name evidence="2" type="primary">echA4_1</name>
    <name evidence="2" type="ORF">BZL30_6261</name>
</gene>
<organism evidence="2 3">
    <name type="scientific">Mycobacterium kansasii</name>
    <dbReference type="NCBI Taxonomy" id="1768"/>
    <lineage>
        <taxon>Bacteria</taxon>
        <taxon>Bacillati</taxon>
        <taxon>Actinomycetota</taxon>
        <taxon>Actinomycetes</taxon>
        <taxon>Mycobacteriales</taxon>
        <taxon>Mycobacteriaceae</taxon>
        <taxon>Mycobacterium</taxon>
    </lineage>
</organism>